<evidence type="ECO:0000313" key="3">
    <source>
        <dbReference type="Proteomes" id="UP000028999"/>
    </source>
</evidence>
<organism evidence="2 3">
    <name type="scientific">Brassica napus</name>
    <name type="common">Rape</name>
    <dbReference type="NCBI Taxonomy" id="3708"/>
    <lineage>
        <taxon>Eukaryota</taxon>
        <taxon>Viridiplantae</taxon>
        <taxon>Streptophyta</taxon>
        <taxon>Embryophyta</taxon>
        <taxon>Tracheophyta</taxon>
        <taxon>Spermatophyta</taxon>
        <taxon>Magnoliopsida</taxon>
        <taxon>eudicotyledons</taxon>
        <taxon>Gunneridae</taxon>
        <taxon>Pentapetalae</taxon>
        <taxon>rosids</taxon>
        <taxon>malvids</taxon>
        <taxon>Brassicales</taxon>
        <taxon>Brassicaceae</taxon>
        <taxon>Brassiceae</taxon>
        <taxon>Brassica</taxon>
    </lineage>
</organism>
<dbReference type="EMBL" id="LK038788">
    <property type="protein sequence ID" value="CDY69171.1"/>
    <property type="molecule type" value="Genomic_DNA"/>
</dbReference>
<reference evidence="2 3" key="1">
    <citation type="journal article" date="2014" name="Science">
        <title>Plant genetics. Early allopolyploid evolution in the post-Neolithic Brassica napus oilseed genome.</title>
        <authorList>
            <person name="Chalhoub B."/>
            <person name="Denoeud F."/>
            <person name="Liu S."/>
            <person name="Parkin I.A."/>
            <person name="Tang H."/>
            <person name="Wang X."/>
            <person name="Chiquet J."/>
            <person name="Belcram H."/>
            <person name="Tong C."/>
            <person name="Samans B."/>
            <person name="Correa M."/>
            <person name="Da Silva C."/>
            <person name="Just J."/>
            <person name="Falentin C."/>
            <person name="Koh C.S."/>
            <person name="Le Clainche I."/>
            <person name="Bernard M."/>
            <person name="Bento P."/>
            <person name="Noel B."/>
            <person name="Labadie K."/>
            <person name="Alberti A."/>
            <person name="Charles M."/>
            <person name="Arnaud D."/>
            <person name="Guo H."/>
            <person name="Daviaud C."/>
            <person name="Alamery S."/>
            <person name="Jabbari K."/>
            <person name="Zhao M."/>
            <person name="Edger P.P."/>
            <person name="Chelaifa H."/>
            <person name="Tack D."/>
            <person name="Lassalle G."/>
            <person name="Mestiri I."/>
            <person name="Schnel N."/>
            <person name="Le Paslier M.C."/>
            <person name="Fan G."/>
            <person name="Renault V."/>
            <person name="Bayer P.E."/>
            <person name="Golicz A.A."/>
            <person name="Manoli S."/>
            <person name="Lee T.H."/>
            <person name="Thi V.H."/>
            <person name="Chalabi S."/>
            <person name="Hu Q."/>
            <person name="Fan C."/>
            <person name="Tollenaere R."/>
            <person name="Lu Y."/>
            <person name="Battail C."/>
            <person name="Shen J."/>
            <person name="Sidebottom C.H."/>
            <person name="Wang X."/>
            <person name="Canaguier A."/>
            <person name="Chauveau A."/>
            <person name="Berard A."/>
            <person name="Deniot G."/>
            <person name="Guan M."/>
            <person name="Liu Z."/>
            <person name="Sun F."/>
            <person name="Lim Y.P."/>
            <person name="Lyons E."/>
            <person name="Town C.D."/>
            <person name="Bancroft I."/>
            <person name="Wang X."/>
            <person name="Meng J."/>
            <person name="Ma J."/>
            <person name="Pires J.C."/>
            <person name="King G.J."/>
            <person name="Brunel D."/>
            <person name="Delourme R."/>
            <person name="Renard M."/>
            <person name="Aury J.M."/>
            <person name="Adams K.L."/>
            <person name="Batley J."/>
            <person name="Snowdon R.J."/>
            <person name="Tost J."/>
            <person name="Edwards D."/>
            <person name="Zhou Y."/>
            <person name="Hua W."/>
            <person name="Sharpe A.G."/>
            <person name="Paterson A.H."/>
            <person name="Guan C."/>
            <person name="Wincker P."/>
        </authorList>
    </citation>
    <scope>NUCLEOTIDE SEQUENCE [LARGE SCALE GENOMIC DNA]</scope>
    <source>
        <strain evidence="3">cv. Darmor-bzh</strain>
    </source>
</reference>
<feature type="non-terminal residue" evidence="2">
    <location>
        <position position="1"/>
    </location>
</feature>
<gene>
    <name evidence="2" type="primary">BnaCnng62220D</name>
    <name evidence="2" type="ORF">GSBRNA2T00083852001</name>
</gene>
<sequence>LYSSLPKKNYIHRFVLYILPFLIIIHRCVSAGISIAVSPYEPVTSYISGRFFVLHNKYEMLKSLPSYNEYHIRLNLATVQVWQTIRSRCRDGFITLSIKSVHFFISKLMQYRYSISLVTPVYHSWTSRIIFWVTLTRSVSSMTNDTAL</sequence>
<dbReference type="AlphaFoldDB" id="A0A078JU92"/>
<keyword evidence="3" id="KW-1185">Reference proteome</keyword>
<name>A0A078JU92_BRANA</name>
<evidence type="ECO:0000313" key="2">
    <source>
        <dbReference type="EMBL" id="CDY69171.1"/>
    </source>
</evidence>
<keyword evidence="1" id="KW-0812">Transmembrane</keyword>
<evidence type="ECO:0000256" key="1">
    <source>
        <dbReference type="SAM" id="Phobius"/>
    </source>
</evidence>
<dbReference type="Proteomes" id="UP000028999">
    <property type="component" value="Unassembled WGS sequence"/>
</dbReference>
<feature type="transmembrane region" description="Helical" evidence="1">
    <location>
        <begin position="14"/>
        <end position="37"/>
    </location>
</feature>
<dbReference type="Gramene" id="CDY69171">
    <property type="protein sequence ID" value="CDY69171"/>
    <property type="gene ID" value="GSBRNA2T00083852001"/>
</dbReference>
<accession>A0A078JU92</accession>
<dbReference type="PaxDb" id="3708-A0A078JU92"/>
<protein>
    <submittedName>
        <fullName evidence="2">BnaCnng62220D protein</fullName>
    </submittedName>
</protein>
<dbReference type="OMA" id="CFFENMA"/>
<keyword evidence="1" id="KW-1133">Transmembrane helix</keyword>
<proteinExistence type="predicted"/>
<keyword evidence="1" id="KW-0472">Membrane</keyword>